<comment type="caution">
    <text evidence="7">The sequence shown here is derived from an EMBL/GenBank/DDBJ whole genome shotgun (WGS) entry which is preliminary data.</text>
</comment>
<dbReference type="CDD" id="cd03386">
    <property type="entry name" value="PAP2_Aur1_like"/>
    <property type="match status" value="1"/>
</dbReference>
<proteinExistence type="predicted"/>
<feature type="transmembrane region" description="Helical" evidence="5">
    <location>
        <begin position="275"/>
        <end position="292"/>
    </location>
</feature>
<keyword evidence="2 5" id="KW-0812">Transmembrane</keyword>
<name>A0AAJ0B904_9PEZI</name>
<organism evidence="7 8">
    <name type="scientific">Echria macrotheca</name>
    <dbReference type="NCBI Taxonomy" id="438768"/>
    <lineage>
        <taxon>Eukaryota</taxon>
        <taxon>Fungi</taxon>
        <taxon>Dikarya</taxon>
        <taxon>Ascomycota</taxon>
        <taxon>Pezizomycotina</taxon>
        <taxon>Sordariomycetes</taxon>
        <taxon>Sordariomycetidae</taxon>
        <taxon>Sordariales</taxon>
        <taxon>Schizotheciaceae</taxon>
        <taxon>Echria</taxon>
    </lineage>
</organism>
<keyword evidence="8" id="KW-1185">Reference proteome</keyword>
<evidence type="ECO:0000313" key="7">
    <source>
        <dbReference type="EMBL" id="KAK1753908.1"/>
    </source>
</evidence>
<feature type="transmembrane region" description="Helical" evidence="5">
    <location>
        <begin position="224"/>
        <end position="244"/>
    </location>
</feature>
<evidence type="ECO:0000256" key="5">
    <source>
        <dbReference type="SAM" id="Phobius"/>
    </source>
</evidence>
<dbReference type="Pfam" id="PF14378">
    <property type="entry name" value="PAP2_3"/>
    <property type="match status" value="1"/>
</dbReference>
<feature type="domain" description="Inositolphosphotransferase Aur1/Ipt1" evidence="6">
    <location>
        <begin position="109"/>
        <end position="291"/>
    </location>
</feature>
<gene>
    <name evidence="7" type="ORF">QBC47DRAFT_429303</name>
</gene>
<keyword evidence="4 5" id="KW-0472">Membrane</keyword>
<evidence type="ECO:0000256" key="4">
    <source>
        <dbReference type="ARBA" id="ARBA00023136"/>
    </source>
</evidence>
<dbReference type="GO" id="GO:0016020">
    <property type="term" value="C:membrane"/>
    <property type="evidence" value="ECO:0007669"/>
    <property type="project" value="UniProtKB-SubCell"/>
</dbReference>
<sequence length="317" mass="35760">MSALANFKEPLAIVTVFTIGTLINRRRRSNGSISEKDVETALDTPTLPRLTSKLGSRNLPSAILAQFPFLVEVWYWQLTYWIYQGLRALSARKIAGNDAIFQTAVHHAQQLLTLEKSLGIDVELPLQRLILHHAPWLMTALSRVYFSHIVLGLIFLVYSYTVLPRHTFSAIRRTLALENVLAFLVLTVWRCAPPRLMPHPQYGYRDIVHESSGNTAWTENKFRLVIAAMPSLHFANSLFLGWCLARFSPHAALRVLGPLWPVTMWITVVATANHWVLDTVAGVGVLVVAYRWNRVLLGLLPLEEFVLGVLRLEKPGA</sequence>
<evidence type="ECO:0000256" key="2">
    <source>
        <dbReference type="ARBA" id="ARBA00022692"/>
    </source>
</evidence>
<comment type="subcellular location">
    <subcellularLocation>
        <location evidence="1">Membrane</location>
        <topology evidence="1">Multi-pass membrane protein</topology>
    </subcellularLocation>
</comment>
<dbReference type="PANTHER" id="PTHR31310">
    <property type="match status" value="1"/>
</dbReference>
<reference evidence="7" key="1">
    <citation type="submission" date="2023-06" db="EMBL/GenBank/DDBJ databases">
        <title>Genome-scale phylogeny and comparative genomics of the fungal order Sordariales.</title>
        <authorList>
            <consortium name="Lawrence Berkeley National Laboratory"/>
            <person name="Hensen N."/>
            <person name="Bonometti L."/>
            <person name="Westerberg I."/>
            <person name="Brannstrom I.O."/>
            <person name="Guillou S."/>
            <person name="Cros-Aarteil S."/>
            <person name="Calhoun S."/>
            <person name="Haridas S."/>
            <person name="Kuo A."/>
            <person name="Mondo S."/>
            <person name="Pangilinan J."/>
            <person name="Riley R."/>
            <person name="Labutti K."/>
            <person name="Andreopoulos B."/>
            <person name="Lipzen A."/>
            <person name="Chen C."/>
            <person name="Yanf M."/>
            <person name="Daum C."/>
            <person name="Ng V."/>
            <person name="Clum A."/>
            <person name="Steindorff A."/>
            <person name="Ohm R."/>
            <person name="Martin F."/>
            <person name="Silar P."/>
            <person name="Natvig D."/>
            <person name="Lalanne C."/>
            <person name="Gautier V."/>
            <person name="Ament-Velasquez S.L."/>
            <person name="Kruys A."/>
            <person name="Hutchinson M.I."/>
            <person name="Powell A.J."/>
            <person name="Barry K."/>
            <person name="Miller A.N."/>
            <person name="Grigoriev I.V."/>
            <person name="Debuchy R."/>
            <person name="Gladieux P."/>
            <person name="Thoren M.H."/>
            <person name="Johannesson H."/>
        </authorList>
    </citation>
    <scope>NUCLEOTIDE SEQUENCE</scope>
    <source>
        <strain evidence="7">PSN4</strain>
    </source>
</reference>
<dbReference type="PANTHER" id="PTHR31310:SF16">
    <property type="entry name" value="INOSITOLPHOSPHOTRANSFERASE AUR1_IPT1 DOMAIN-CONTAINING PROTEIN"/>
    <property type="match status" value="1"/>
</dbReference>
<evidence type="ECO:0000259" key="6">
    <source>
        <dbReference type="Pfam" id="PF14378"/>
    </source>
</evidence>
<evidence type="ECO:0000256" key="3">
    <source>
        <dbReference type="ARBA" id="ARBA00022989"/>
    </source>
</evidence>
<dbReference type="InterPro" id="IPR026841">
    <property type="entry name" value="Aur1/Ipt1"/>
</dbReference>
<accession>A0AAJ0B904</accession>
<protein>
    <submittedName>
        <fullName evidence="7">PAP2 superfamily-domain-containing protein</fullName>
    </submittedName>
</protein>
<feature type="transmembrane region" description="Helical" evidence="5">
    <location>
        <begin position="145"/>
        <end position="163"/>
    </location>
</feature>
<dbReference type="InterPro" id="IPR052185">
    <property type="entry name" value="IPC_Synthase-Related"/>
</dbReference>
<dbReference type="Proteomes" id="UP001239445">
    <property type="component" value="Unassembled WGS sequence"/>
</dbReference>
<evidence type="ECO:0000313" key="8">
    <source>
        <dbReference type="Proteomes" id="UP001239445"/>
    </source>
</evidence>
<dbReference type="EMBL" id="MU839836">
    <property type="protein sequence ID" value="KAK1753908.1"/>
    <property type="molecule type" value="Genomic_DNA"/>
</dbReference>
<evidence type="ECO:0000256" key="1">
    <source>
        <dbReference type="ARBA" id="ARBA00004141"/>
    </source>
</evidence>
<dbReference type="AlphaFoldDB" id="A0AAJ0B904"/>
<keyword evidence="3 5" id="KW-1133">Transmembrane helix</keyword>